<evidence type="ECO:0000256" key="1">
    <source>
        <dbReference type="ARBA" id="ARBA00023239"/>
    </source>
</evidence>
<protein>
    <submittedName>
        <fullName evidence="3">Mandelate racemase/muconate lactonizing enzyme family protein</fullName>
    </submittedName>
</protein>
<dbReference type="PANTHER" id="PTHR48080">
    <property type="entry name" value="D-GALACTONATE DEHYDRATASE-RELATED"/>
    <property type="match status" value="1"/>
</dbReference>
<proteinExistence type="predicted"/>
<dbReference type="Proteomes" id="UP000593892">
    <property type="component" value="Chromosome"/>
</dbReference>
<dbReference type="InterPro" id="IPR029065">
    <property type="entry name" value="Enolase_C-like"/>
</dbReference>
<dbReference type="InterPro" id="IPR034593">
    <property type="entry name" value="DgoD-like"/>
</dbReference>
<dbReference type="InterPro" id="IPR029017">
    <property type="entry name" value="Enolase-like_N"/>
</dbReference>
<dbReference type="SFLD" id="SFLDS00001">
    <property type="entry name" value="Enolase"/>
    <property type="match status" value="1"/>
</dbReference>
<dbReference type="GO" id="GO:0016829">
    <property type="term" value="F:lyase activity"/>
    <property type="evidence" value="ECO:0007669"/>
    <property type="project" value="UniProtKB-KW"/>
</dbReference>
<dbReference type="Gene3D" id="3.20.20.120">
    <property type="entry name" value="Enolase-like C-terminal domain"/>
    <property type="match status" value="1"/>
</dbReference>
<dbReference type="EMBL" id="CP063849">
    <property type="protein sequence ID" value="QOY85147.1"/>
    <property type="molecule type" value="Genomic_DNA"/>
</dbReference>
<dbReference type="InterPro" id="IPR013342">
    <property type="entry name" value="Mandelate_racemase_C"/>
</dbReference>
<dbReference type="PANTHER" id="PTHR48080:SF2">
    <property type="entry name" value="D-GALACTONATE DEHYDRATASE"/>
    <property type="match status" value="1"/>
</dbReference>
<evidence type="ECO:0000259" key="2">
    <source>
        <dbReference type="SMART" id="SM00922"/>
    </source>
</evidence>
<accession>A0A7S7SGS5</accession>
<gene>
    <name evidence="3" type="ORF">IRI77_20135</name>
</gene>
<dbReference type="SMART" id="SM00922">
    <property type="entry name" value="MR_MLE"/>
    <property type="match status" value="1"/>
</dbReference>
<evidence type="ECO:0000313" key="4">
    <source>
        <dbReference type="Proteomes" id="UP000593892"/>
    </source>
</evidence>
<reference evidence="3 4" key="1">
    <citation type="submission" date="2020-10" db="EMBL/GenBank/DDBJ databases">
        <title>Complete genome sequence of Paludibaculum fermentans P105T, a facultatively anaerobic acidobacterium capable of dissimilatory Fe(III) reduction.</title>
        <authorList>
            <person name="Dedysh S.N."/>
            <person name="Beletsky A.V."/>
            <person name="Kulichevskaya I.S."/>
            <person name="Mardanov A.V."/>
            <person name="Ravin N.V."/>
        </authorList>
    </citation>
    <scope>NUCLEOTIDE SEQUENCE [LARGE SCALE GENOMIC DNA]</scope>
    <source>
        <strain evidence="3 4">P105</strain>
    </source>
</reference>
<dbReference type="InterPro" id="IPR036849">
    <property type="entry name" value="Enolase-like_C_sf"/>
</dbReference>
<sequence>MLIRSVQAFLLSSPLAEPLVLPYHGGERTIVKRDAMLICVEGEHGLRGYAPGPAHEEALAGIRDFIAPFLVGRTLLDPDVLRILFHQQPGITRALSRFYDAVEIALFDLTACTFDVPVCDLLGGRVRDEIRLYASAGMYQSPQGYADEAAQLAAHGFSAYKLRPALGPEADLETIRRIREATGPGFEIMVDAHTWWRMGDQSYSEETVHHLAREMGRLQVTWLEEPLPPHDHAAYGRLKDLDEVPLASGEHEPDEAGFDDLIATRCVDYVQADLVCQGGYNLGRRLLASVARAGLSFAFHSWGTNLEILAAAHLGVCWPDTVVPWLEYPCYRSITQPGMYPFPLAEDILSEPLPIRKGVLELDLTRPGFGVDINLSALDRFPWIPGPWSFFKLHSPAETWAVTGDHSQRWASTGA</sequence>
<keyword evidence="4" id="KW-1185">Reference proteome</keyword>
<dbReference type="InterPro" id="IPR013341">
    <property type="entry name" value="Mandelate_racemase_N_dom"/>
</dbReference>
<name>A0A7S7SGS5_PALFE</name>
<evidence type="ECO:0000313" key="3">
    <source>
        <dbReference type="EMBL" id="QOY85147.1"/>
    </source>
</evidence>
<keyword evidence="1" id="KW-0456">Lyase</keyword>
<dbReference type="SUPFAM" id="SSF51604">
    <property type="entry name" value="Enolase C-terminal domain-like"/>
    <property type="match status" value="1"/>
</dbReference>
<organism evidence="3 4">
    <name type="scientific">Paludibaculum fermentans</name>
    <dbReference type="NCBI Taxonomy" id="1473598"/>
    <lineage>
        <taxon>Bacteria</taxon>
        <taxon>Pseudomonadati</taxon>
        <taxon>Acidobacteriota</taxon>
        <taxon>Terriglobia</taxon>
        <taxon>Bryobacterales</taxon>
        <taxon>Bryobacteraceae</taxon>
        <taxon>Paludibaculum</taxon>
    </lineage>
</organism>
<dbReference type="SFLD" id="SFLDG00179">
    <property type="entry name" value="mandelate_racemase"/>
    <property type="match status" value="1"/>
</dbReference>
<dbReference type="Pfam" id="PF02746">
    <property type="entry name" value="MR_MLE_N"/>
    <property type="match status" value="1"/>
</dbReference>
<dbReference type="AlphaFoldDB" id="A0A7S7SGS5"/>
<dbReference type="CDD" id="cd03316">
    <property type="entry name" value="MR_like"/>
    <property type="match status" value="1"/>
</dbReference>
<dbReference type="Pfam" id="PF13378">
    <property type="entry name" value="MR_MLE_C"/>
    <property type="match status" value="1"/>
</dbReference>
<dbReference type="RefSeq" id="WP_194446817.1">
    <property type="nucleotide sequence ID" value="NZ_CP063849.1"/>
</dbReference>
<dbReference type="Gene3D" id="3.30.390.10">
    <property type="entry name" value="Enolase-like, N-terminal domain"/>
    <property type="match status" value="1"/>
</dbReference>
<feature type="domain" description="Mandelate racemase/muconate lactonizing enzyme C-terminal" evidence="2">
    <location>
        <begin position="142"/>
        <end position="245"/>
    </location>
</feature>
<dbReference type="KEGG" id="pfer:IRI77_20135"/>
<dbReference type="SUPFAM" id="SSF54826">
    <property type="entry name" value="Enolase N-terminal domain-like"/>
    <property type="match status" value="1"/>
</dbReference>